<keyword evidence="11" id="KW-1185">Reference proteome</keyword>
<name>A0A9W8A0R5_9FUNG</name>
<dbReference type="Gene3D" id="3.40.50.12390">
    <property type="match status" value="2"/>
</dbReference>
<accession>A0A9W8A0R5</accession>
<dbReference type="AlphaFoldDB" id="A0A9W8A0R5"/>
<dbReference type="Pfam" id="PF18129">
    <property type="entry name" value="SH3_12"/>
    <property type="match status" value="1"/>
</dbReference>
<keyword evidence="2" id="KW-0378">Hydrolase</keyword>
<evidence type="ECO:0000259" key="7">
    <source>
        <dbReference type="Pfam" id="PF18129"/>
    </source>
</evidence>
<organism evidence="10 11">
    <name type="scientific">Mycoemilia scoparia</name>
    <dbReference type="NCBI Taxonomy" id="417184"/>
    <lineage>
        <taxon>Eukaryota</taxon>
        <taxon>Fungi</taxon>
        <taxon>Fungi incertae sedis</taxon>
        <taxon>Zoopagomycota</taxon>
        <taxon>Kickxellomycotina</taxon>
        <taxon>Kickxellomycetes</taxon>
        <taxon>Kickxellales</taxon>
        <taxon>Kickxellaceae</taxon>
        <taxon>Mycoemilia</taxon>
    </lineage>
</organism>
<evidence type="ECO:0000259" key="9">
    <source>
        <dbReference type="Pfam" id="PF18334"/>
    </source>
</evidence>
<dbReference type="InterPro" id="IPR041412">
    <property type="entry name" value="Xrn1_helical"/>
</dbReference>
<dbReference type="InterPro" id="IPR047007">
    <property type="entry name" value="XRN1_D1_sf"/>
</dbReference>
<dbReference type="PANTHER" id="PTHR12341">
    <property type="entry name" value="5'-&gt;3' EXORIBONUCLEASE"/>
    <property type="match status" value="1"/>
</dbReference>
<dbReference type="Gene3D" id="2.170.260.40">
    <property type="match status" value="1"/>
</dbReference>
<evidence type="ECO:0000256" key="2">
    <source>
        <dbReference type="ARBA" id="ARBA00022801"/>
    </source>
</evidence>
<dbReference type="CDD" id="cd18673">
    <property type="entry name" value="PIN_XRN1-2-like"/>
    <property type="match status" value="1"/>
</dbReference>
<dbReference type="Pfam" id="PF03159">
    <property type="entry name" value="XRN_N"/>
    <property type="match status" value="1"/>
</dbReference>
<evidence type="ECO:0000256" key="1">
    <source>
        <dbReference type="ARBA" id="ARBA00022722"/>
    </source>
</evidence>
<dbReference type="Gene3D" id="2.30.30.750">
    <property type="match status" value="1"/>
</dbReference>
<evidence type="ECO:0000259" key="6">
    <source>
        <dbReference type="Pfam" id="PF17846"/>
    </source>
</evidence>
<feature type="domain" description="Xrn1 N-terminal" evidence="5">
    <location>
        <begin position="1"/>
        <end position="202"/>
    </location>
</feature>
<dbReference type="Pfam" id="PF18332">
    <property type="entry name" value="XRN1_D1"/>
    <property type="match status" value="1"/>
</dbReference>
<feature type="domain" description="5'-3' exoribonuclease 1 SH3-like" evidence="7">
    <location>
        <begin position="1009"/>
        <end position="1083"/>
    </location>
</feature>
<evidence type="ECO:0000313" key="11">
    <source>
        <dbReference type="Proteomes" id="UP001150538"/>
    </source>
</evidence>
<dbReference type="GO" id="GO:0000956">
    <property type="term" value="P:nuclear-transcribed mRNA catabolic process"/>
    <property type="evidence" value="ECO:0007669"/>
    <property type="project" value="TreeGrafter"/>
</dbReference>
<dbReference type="GO" id="GO:0003723">
    <property type="term" value="F:RNA binding"/>
    <property type="evidence" value="ECO:0007669"/>
    <property type="project" value="TreeGrafter"/>
</dbReference>
<evidence type="ECO:0000313" key="10">
    <source>
        <dbReference type="EMBL" id="KAJ1917159.1"/>
    </source>
</evidence>
<dbReference type="InterPro" id="IPR047008">
    <property type="entry name" value="XRN1_SH3_sf"/>
</dbReference>
<dbReference type="OrthoDB" id="372487at2759"/>
<dbReference type="PANTHER" id="PTHR12341:SF7">
    <property type="entry name" value="5'-3' EXORIBONUCLEASE 1"/>
    <property type="match status" value="1"/>
</dbReference>
<dbReference type="EMBL" id="JANBPU010000079">
    <property type="protein sequence ID" value="KAJ1917159.1"/>
    <property type="molecule type" value="Genomic_DNA"/>
</dbReference>
<dbReference type="GO" id="GO:0004534">
    <property type="term" value="F:5'-3' RNA exonuclease activity"/>
    <property type="evidence" value="ECO:0007669"/>
    <property type="project" value="UniProtKB-ARBA"/>
</dbReference>
<reference evidence="10" key="1">
    <citation type="submission" date="2022-07" db="EMBL/GenBank/DDBJ databases">
        <title>Phylogenomic reconstructions and comparative analyses of Kickxellomycotina fungi.</title>
        <authorList>
            <person name="Reynolds N.K."/>
            <person name="Stajich J.E."/>
            <person name="Barry K."/>
            <person name="Grigoriev I.V."/>
            <person name="Crous P."/>
            <person name="Smith M.E."/>
        </authorList>
    </citation>
    <scope>NUCLEOTIDE SEQUENCE</scope>
    <source>
        <strain evidence="10">NBRC 100468</strain>
    </source>
</reference>
<dbReference type="InterPro" id="IPR004859">
    <property type="entry name" value="Xrn1_N"/>
</dbReference>
<dbReference type="InterPro" id="IPR027073">
    <property type="entry name" value="5_3_exoribonuclease"/>
</dbReference>
<protein>
    <submittedName>
        <fullName evidence="10">Exonuclease II Exo2</fullName>
    </submittedName>
</protein>
<dbReference type="GO" id="GO:0016075">
    <property type="term" value="P:rRNA catabolic process"/>
    <property type="evidence" value="ECO:0007669"/>
    <property type="project" value="TreeGrafter"/>
</dbReference>
<evidence type="ECO:0000256" key="3">
    <source>
        <dbReference type="ARBA" id="ARBA00022839"/>
    </source>
</evidence>
<feature type="domain" description="Xrn1 helical" evidence="6">
    <location>
        <begin position="243"/>
        <end position="336"/>
    </location>
</feature>
<evidence type="ECO:0000259" key="8">
    <source>
        <dbReference type="Pfam" id="PF18332"/>
    </source>
</evidence>
<gene>
    <name evidence="10" type="primary">exo2_2</name>
    <name evidence="10" type="ORF">H4219_003349</name>
</gene>
<dbReference type="GO" id="GO:0005634">
    <property type="term" value="C:nucleus"/>
    <property type="evidence" value="ECO:0007669"/>
    <property type="project" value="TreeGrafter"/>
</dbReference>
<dbReference type="Pfam" id="PF18334">
    <property type="entry name" value="XRN1_D2_D3"/>
    <property type="match status" value="1"/>
</dbReference>
<evidence type="ECO:0000256" key="4">
    <source>
        <dbReference type="ARBA" id="ARBA00038299"/>
    </source>
</evidence>
<dbReference type="Gene3D" id="1.25.40.1050">
    <property type="match status" value="1"/>
</dbReference>
<evidence type="ECO:0000259" key="5">
    <source>
        <dbReference type="Pfam" id="PF03159"/>
    </source>
</evidence>
<sequence>MGIPKYFRWLSERYPLSGQLLTQVPEFDGLYLDMNGIIHNCSHPEGKSLTESETFINIFNYIDFVFAKIKPKKVFYMAIDGVAPRAKMNEQRGRRFRAAAERQSESSFDSNCITPGTEFMARLTEGIRYFIVKKVSEDKEWQQPKIIFSGHEVPGEGEHKIVDYIRKHRTPNERHCLYGLDADLIMLGLALHEPHVCLLREEVFRPASIKVDSSDPQFQRFFLFHLSVLRGCLEKEFESLKPFDLERIIDDYVFINMLVGNDFLPTIPDLKIGDDGIMVLMDAYRQIDPPRRGYLHDQGVVNFTQLQRLMRILSKFEVAAYQHKKSRDAKEKSSEDIEDRQGFYEYVAHYYKVKMNIDYPIPNIDEEFPSPPESVIPLCSDYIKTIQWVLRYYFTGMPSWSWFYPHHYAPRIADLCTGLEKYGVDGFELDQPYRPFEQLMSVLPAKSRSLIPQAYRKLMVDADSPIIDFYPEKFDTDLNGKQMPWEAVVLIDFINISRLRAAILPLADMLTTEEQARNELGRVFIFVPQAPEVNEYPSPFPDFLPSISNPRCRMEPFEPKDPSSIKYGILPGTRSSDQLLPGFPSLDTLPHSASFRFHHVRVFLQDSGLESLVVNLDPLRKRFPSGCIDYGTSPPTIHSSFAKSILSKKRVFVEWPYLRDAKPIAVWDAFGRHFVDDEGILQVVEHGRDEKDLWKSKTKRETNFMSKRMAITMEDPIVMIEAHMFETMEVHPGGARTRKYHKDAFLFNLNATIIEEGLWGQDPRYQELCQEPLASRHPLGSEVIYLGKGQNYGKAAVISGYSEGTGLNIDIQPAPSELPHEDVKRFIEQEDEVYYSMEDVAEKCGLELEIVKRLVGSVDVKTKKGSRIDLGLNLVPSPRGKKAFGYSRLNEGAWCFTAAAIDLVKEYSTKFPRIVPKLANLKLNGLNYSDKIFESEVEAESINSWLKNKSDELFQVDINFEGLNSASIRDIIYNIDDDSQKTVGPINVSNVEESRVLRIKDAQYQLNSQHFSIGDRVVNIMNGGCSVQFGVTGFVSGAIINFKTKDVTMVEVVFDEPFIAGSNLNNRCPDFRGICLQPWMLLNITNKQYEITTCTETQK</sequence>
<dbReference type="Proteomes" id="UP001150538">
    <property type="component" value="Unassembled WGS sequence"/>
</dbReference>
<feature type="domain" description="5'-3' exoribonuclease 1 D1" evidence="8">
    <location>
        <begin position="568"/>
        <end position="767"/>
    </location>
</feature>
<comment type="caution">
    <text evidence="10">The sequence shown here is derived from an EMBL/GenBank/DDBJ whole genome shotgun (WGS) entry which is preliminary data.</text>
</comment>
<keyword evidence="1" id="KW-0540">Nuclease</keyword>
<proteinExistence type="inferred from homology"/>
<dbReference type="InterPro" id="IPR041106">
    <property type="entry name" value="XRN1_D2_D3"/>
</dbReference>
<feature type="domain" description="Exoribonuclease Xrn1 D2/D3" evidence="9">
    <location>
        <begin position="772"/>
        <end position="981"/>
    </location>
</feature>
<dbReference type="InterPro" id="IPR040992">
    <property type="entry name" value="XRN1_D1"/>
</dbReference>
<dbReference type="Pfam" id="PF17846">
    <property type="entry name" value="XRN_M"/>
    <property type="match status" value="2"/>
</dbReference>
<dbReference type="InterPro" id="IPR041385">
    <property type="entry name" value="SH3_12"/>
</dbReference>
<keyword evidence="3 10" id="KW-0269">Exonuclease</keyword>
<comment type="similarity">
    <text evidence="4">Belongs to the 5'-3' exonuclease family.</text>
</comment>
<feature type="domain" description="Xrn1 helical" evidence="6">
    <location>
        <begin position="377"/>
        <end position="531"/>
    </location>
</feature>